<gene>
    <name evidence="2" type="ORF">DSL99_644</name>
</gene>
<dbReference type="EMBL" id="QOVL01000002">
    <property type="protein sequence ID" value="RXG32864.1"/>
    <property type="molecule type" value="Genomic_DNA"/>
</dbReference>
<keyword evidence="1" id="KW-1133">Transmembrane helix</keyword>
<dbReference type="PROSITE" id="PS51257">
    <property type="entry name" value="PROKAR_LIPOPROTEIN"/>
    <property type="match status" value="1"/>
</dbReference>
<feature type="transmembrane region" description="Helical" evidence="1">
    <location>
        <begin position="39"/>
        <end position="54"/>
    </location>
</feature>
<accession>A0A4Q0PQR2</accession>
<feature type="transmembrane region" description="Helical" evidence="1">
    <location>
        <begin position="120"/>
        <end position="143"/>
    </location>
</feature>
<keyword evidence="1" id="KW-0812">Transmembrane</keyword>
<protein>
    <recommendedName>
        <fullName evidence="4">YhhN-like protein</fullName>
    </recommendedName>
</protein>
<feature type="transmembrane region" description="Helical" evidence="1">
    <location>
        <begin position="61"/>
        <end position="79"/>
    </location>
</feature>
<feature type="transmembrane region" description="Helical" evidence="1">
    <location>
        <begin position="85"/>
        <end position="108"/>
    </location>
</feature>
<evidence type="ECO:0008006" key="4">
    <source>
        <dbReference type="Google" id="ProtNLM"/>
    </source>
</evidence>
<keyword evidence="1" id="KW-0472">Membrane</keyword>
<evidence type="ECO:0000256" key="1">
    <source>
        <dbReference type="SAM" id="Phobius"/>
    </source>
</evidence>
<feature type="transmembrane region" description="Helical" evidence="1">
    <location>
        <begin position="180"/>
        <end position="199"/>
    </location>
</feature>
<evidence type="ECO:0000313" key="2">
    <source>
        <dbReference type="EMBL" id="RXG32864.1"/>
    </source>
</evidence>
<name>A0A4Q0PQR2_9FLAO</name>
<proteinExistence type="predicted"/>
<dbReference type="Proteomes" id="UP000290608">
    <property type="component" value="Unassembled WGS sequence"/>
</dbReference>
<feature type="transmembrane region" description="Helical" evidence="1">
    <location>
        <begin position="205"/>
        <end position="226"/>
    </location>
</feature>
<reference evidence="2 3" key="1">
    <citation type="submission" date="2018-07" db="EMBL/GenBank/DDBJ databases">
        <title>Leeuwenhoekiella genomics.</title>
        <authorList>
            <person name="Tahon G."/>
            <person name="Willems A."/>
        </authorList>
    </citation>
    <scope>NUCLEOTIDE SEQUENCE [LARGE SCALE GENOMIC DNA]</scope>
    <source>
        <strain evidence="2 3">LMG 1345</strain>
    </source>
</reference>
<sequence length="240" mass="28032">MREINSNLYSARPSQILYLGVFSCVLFILISSINHSFGYYIQPFFYLTFYWFYYKALDKHNLVFAVFLFSAYLGEIFLLTDVDKYFDIVLVTFLIAVTAMLYTFIPILKIRPRKITKEMVLQPIIGVVFCVYTVMYLMSMYYNTVPNKFLFVFGGIFLLIFTLVCFLIPLRNRHPSNVYLYLIGGGLLIESILSFVYTYSMPMPIIATGVKIAICVHKTCVAIYFVKIEKIRTDVDYDEY</sequence>
<feature type="transmembrane region" description="Helical" evidence="1">
    <location>
        <begin position="149"/>
        <end position="168"/>
    </location>
</feature>
<feature type="transmembrane region" description="Helical" evidence="1">
    <location>
        <begin position="16"/>
        <end position="33"/>
    </location>
</feature>
<evidence type="ECO:0000313" key="3">
    <source>
        <dbReference type="Proteomes" id="UP000290608"/>
    </source>
</evidence>
<organism evidence="2 3">
    <name type="scientific">Leeuwenhoekiella marinoflava</name>
    <dbReference type="NCBI Taxonomy" id="988"/>
    <lineage>
        <taxon>Bacteria</taxon>
        <taxon>Pseudomonadati</taxon>
        <taxon>Bacteroidota</taxon>
        <taxon>Flavobacteriia</taxon>
        <taxon>Flavobacteriales</taxon>
        <taxon>Flavobacteriaceae</taxon>
        <taxon>Leeuwenhoekiella</taxon>
    </lineage>
</organism>
<dbReference type="AlphaFoldDB" id="A0A4Q0PQR2"/>
<comment type="caution">
    <text evidence="2">The sequence shown here is derived from an EMBL/GenBank/DDBJ whole genome shotgun (WGS) entry which is preliminary data.</text>
</comment>